<sequence>MLGSGVVVERADAARNRLKVLAAAQRLFAERGVAEVSMDDVAAAAGVGKGTLYRRFGDKGGLAIALLDEQERQLQAAILNGPPPLGPGAPADVRIKAFVSAYAEFLDEHGDLVLMSETNSLGARFRGGSYQFWRLHLTTLFHELSVDHPHVRAELLLAPLSAEFYQHLRETLPDRAALAVLLTRPAG</sequence>
<keyword evidence="1 2" id="KW-0238">DNA-binding</keyword>
<dbReference type="SUPFAM" id="SSF46689">
    <property type="entry name" value="Homeodomain-like"/>
    <property type="match status" value="1"/>
</dbReference>
<evidence type="ECO:0000256" key="2">
    <source>
        <dbReference type="PROSITE-ProRule" id="PRU00335"/>
    </source>
</evidence>
<dbReference type="Pfam" id="PF00440">
    <property type="entry name" value="TetR_N"/>
    <property type="match status" value="1"/>
</dbReference>
<name>A0ABP4RKM8_9ACTN</name>
<evidence type="ECO:0000259" key="3">
    <source>
        <dbReference type="PROSITE" id="PS50977"/>
    </source>
</evidence>
<dbReference type="Proteomes" id="UP001500618">
    <property type="component" value="Unassembled WGS sequence"/>
</dbReference>
<evidence type="ECO:0000313" key="5">
    <source>
        <dbReference type="Proteomes" id="UP001500618"/>
    </source>
</evidence>
<dbReference type="EMBL" id="BAAANY010000001">
    <property type="protein sequence ID" value="GAA1656331.1"/>
    <property type="molecule type" value="Genomic_DNA"/>
</dbReference>
<dbReference type="InterPro" id="IPR001647">
    <property type="entry name" value="HTH_TetR"/>
</dbReference>
<dbReference type="PRINTS" id="PR00455">
    <property type="entry name" value="HTHTETR"/>
</dbReference>
<protein>
    <submittedName>
        <fullName evidence="4">TetR/AcrR family transcriptional regulator</fullName>
    </submittedName>
</protein>
<accession>A0ABP4RKM8</accession>
<proteinExistence type="predicted"/>
<feature type="domain" description="HTH tetR-type" evidence="3">
    <location>
        <begin position="14"/>
        <end position="74"/>
    </location>
</feature>
<reference evidence="5" key="1">
    <citation type="journal article" date="2019" name="Int. J. Syst. Evol. Microbiol.">
        <title>The Global Catalogue of Microorganisms (GCM) 10K type strain sequencing project: providing services to taxonomists for standard genome sequencing and annotation.</title>
        <authorList>
            <consortium name="The Broad Institute Genomics Platform"/>
            <consortium name="The Broad Institute Genome Sequencing Center for Infectious Disease"/>
            <person name="Wu L."/>
            <person name="Ma J."/>
        </authorList>
    </citation>
    <scope>NUCLEOTIDE SEQUENCE [LARGE SCALE GENOMIC DNA]</scope>
    <source>
        <strain evidence="5">JCM 14718</strain>
    </source>
</reference>
<organism evidence="4 5">
    <name type="scientific">Fodinicola feengrottensis</name>
    <dbReference type="NCBI Taxonomy" id="435914"/>
    <lineage>
        <taxon>Bacteria</taxon>
        <taxon>Bacillati</taxon>
        <taxon>Actinomycetota</taxon>
        <taxon>Actinomycetes</taxon>
        <taxon>Mycobacteriales</taxon>
        <taxon>Fodinicola</taxon>
    </lineage>
</organism>
<dbReference type="PROSITE" id="PS01081">
    <property type="entry name" value="HTH_TETR_1"/>
    <property type="match status" value="1"/>
</dbReference>
<comment type="caution">
    <text evidence="4">The sequence shown here is derived from an EMBL/GenBank/DDBJ whole genome shotgun (WGS) entry which is preliminary data.</text>
</comment>
<dbReference type="PROSITE" id="PS50977">
    <property type="entry name" value="HTH_TETR_2"/>
    <property type="match status" value="1"/>
</dbReference>
<dbReference type="InterPro" id="IPR009057">
    <property type="entry name" value="Homeodomain-like_sf"/>
</dbReference>
<evidence type="ECO:0000313" key="4">
    <source>
        <dbReference type="EMBL" id="GAA1656331.1"/>
    </source>
</evidence>
<feature type="DNA-binding region" description="H-T-H motif" evidence="2">
    <location>
        <begin position="37"/>
        <end position="56"/>
    </location>
</feature>
<gene>
    <name evidence="4" type="ORF">GCM10009765_02100</name>
</gene>
<dbReference type="PANTHER" id="PTHR30055:SF209">
    <property type="entry name" value="POSSIBLE TRANSCRIPTIONAL REGULATORY PROTEIN (PROBABLY TETR-FAMILY)"/>
    <property type="match status" value="1"/>
</dbReference>
<dbReference type="PANTHER" id="PTHR30055">
    <property type="entry name" value="HTH-TYPE TRANSCRIPTIONAL REGULATOR RUTR"/>
    <property type="match status" value="1"/>
</dbReference>
<dbReference type="InterPro" id="IPR050109">
    <property type="entry name" value="HTH-type_TetR-like_transc_reg"/>
</dbReference>
<dbReference type="Gene3D" id="1.10.357.10">
    <property type="entry name" value="Tetracycline Repressor, domain 2"/>
    <property type="match status" value="1"/>
</dbReference>
<keyword evidence="5" id="KW-1185">Reference proteome</keyword>
<evidence type="ECO:0000256" key="1">
    <source>
        <dbReference type="ARBA" id="ARBA00023125"/>
    </source>
</evidence>
<dbReference type="InterPro" id="IPR023772">
    <property type="entry name" value="DNA-bd_HTH_TetR-type_CS"/>
</dbReference>